<evidence type="ECO:0000256" key="5">
    <source>
        <dbReference type="SAM" id="Phobius"/>
    </source>
</evidence>
<gene>
    <name evidence="7" type="primary">LOC115211124</name>
</gene>
<accession>A0A6P7SCM7</accession>
<feature type="transmembrane region" description="Helical" evidence="5">
    <location>
        <begin position="175"/>
        <end position="196"/>
    </location>
</feature>
<dbReference type="GO" id="GO:0016020">
    <property type="term" value="C:membrane"/>
    <property type="evidence" value="ECO:0007669"/>
    <property type="project" value="UniProtKB-SubCell"/>
</dbReference>
<name>A0A6P7SCM7_9MOLL</name>
<feature type="transmembrane region" description="Helical" evidence="5">
    <location>
        <begin position="6"/>
        <end position="27"/>
    </location>
</feature>
<dbReference type="KEGG" id="osn:115211124"/>
<comment type="subcellular location">
    <subcellularLocation>
        <location evidence="1">Membrane</location>
        <topology evidence="1">Multi-pass membrane protein</topology>
    </subcellularLocation>
</comment>
<sequence length="263" mass="29574">MANPLFLVSVTSVVLGGVASLFMMIPLGSNFWEYYSYDEQALNTYNNSHGNIFNVVLVNPNESAKIYRVDFKPDKNNRSHIPAYLFSQNSGLIRICSQVSAETKAKCNHLPDMWKHPCYNFVTEYDEETSTLNAKGNILAKMQTSAASCLIVSTIDLMTASALGIIAVFKKQVALVMVTGTLYMMAGIFGVFTLVITYTKRTYEIEDCFYFVTIPPQLCYTRQITYGYPITLMWIGVFFCVATCAIWIFLARALTVIKSKVMM</sequence>
<feature type="transmembrane region" description="Helical" evidence="5">
    <location>
        <begin position="145"/>
        <end position="169"/>
    </location>
</feature>
<dbReference type="Proteomes" id="UP000515154">
    <property type="component" value="Linkage group LG4"/>
</dbReference>
<evidence type="ECO:0000313" key="6">
    <source>
        <dbReference type="Proteomes" id="UP000515154"/>
    </source>
</evidence>
<keyword evidence="2 5" id="KW-0812">Transmembrane</keyword>
<dbReference type="Gene3D" id="1.20.140.150">
    <property type="match status" value="1"/>
</dbReference>
<evidence type="ECO:0000256" key="3">
    <source>
        <dbReference type="ARBA" id="ARBA00022989"/>
    </source>
</evidence>
<dbReference type="RefSeq" id="XP_029635920.1">
    <property type="nucleotide sequence ID" value="XM_029780060.2"/>
</dbReference>
<evidence type="ECO:0000313" key="7">
    <source>
        <dbReference type="RefSeq" id="XP_029635920.1"/>
    </source>
</evidence>
<proteinExistence type="predicted"/>
<dbReference type="Pfam" id="PF13903">
    <property type="entry name" value="Claudin_2"/>
    <property type="match status" value="1"/>
</dbReference>
<evidence type="ECO:0000256" key="2">
    <source>
        <dbReference type="ARBA" id="ARBA00022692"/>
    </source>
</evidence>
<reference evidence="7" key="1">
    <citation type="submission" date="2025-08" db="UniProtKB">
        <authorList>
            <consortium name="RefSeq"/>
        </authorList>
    </citation>
    <scope>IDENTIFICATION</scope>
</reference>
<keyword evidence="6" id="KW-1185">Reference proteome</keyword>
<keyword evidence="4 5" id="KW-0472">Membrane</keyword>
<dbReference type="InterPro" id="IPR004031">
    <property type="entry name" value="PMP22/EMP/MP20/Claudin"/>
</dbReference>
<evidence type="ECO:0000256" key="4">
    <source>
        <dbReference type="ARBA" id="ARBA00023136"/>
    </source>
</evidence>
<dbReference type="AlphaFoldDB" id="A0A6P7SCM7"/>
<protein>
    <submittedName>
        <fullName evidence="7">Uncharacterized protein LOC115211124</fullName>
    </submittedName>
</protein>
<feature type="transmembrane region" description="Helical" evidence="5">
    <location>
        <begin position="232"/>
        <end position="254"/>
    </location>
</feature>
<organism evidence="6 7">
    <name type="scientific">Octopus sinensis</name>
    <name type="common">East Asian common octopus</name>
    <dbReference type="NCBI Taxonomy" id="2607531"/>
    <lineage>
        <taxon>Eukaryota</taxon>
        <taxon>Metazoa</taxon>
        <taxon>Spiralia</taxon>
        <taxon>Lophotrochozoa</taxon>
        <taxon>Mollusca</taxon>
        <taxon>Cephalopoda</taxon>
        <taxon>Coleoidea</taxon>
        <taxon>Octopodiformes</taxon>
        <taxon>Octopoda</taxon>
        <taxon>Incirrata</taxon>
        <taxon>Octopodidae</taxon>
        <taxon>Octopus</taxon>
    </lineage>
</organism>
<keyword evidence="3 5" id="KW-1133">Transmembrane helix</keyword>
<evidence type="ECO:0000256" key="1">
    <source>
        <dbReference type="ARBA" id="ARBA00004141"/>
    </source>
</evidence>